<dbReference type="EMBL" id="JAKNQU010000002">
    <property type="protein sequence ID" value="MCZ0926496.1"/>
    <property type="molecule type" value="Genomic_DNA"/>
</dbReference>
<evidence type="ECO:0008006" key="3">
    <source>
        <dbReference type="Google" id="ProtNLM"/>
    </source>
</evidence>
<evidence type="ECO:0000313" key="2">
    <source>
        <dbReference type="Proteomes" id="UP001321125"/>
    </source>
</evidence>
<dbReference type="Proteomes" id="UP001321125">
    <property type="component" value="Unassembled WGS sequence"/>
</dbReference>
<evidence type="ECO:0000313" key="1">
    <source>
        <dbReference type="EMBL" id="MCZ0926496.1"/>
    </source>
</evidence>
<accession>A0ABT4IS64</accession>
<dbReference type="RefSeq" id="WP_268901327.1">
    <property type="nucleotide sequence ID" value="NZ_JAKNQT010000001.1"/>
</dbReference>
<protein>
    <recommendedName>
        <fullName evidence="3">DUF551 domain-containing protein</fullName>
    </recommendedName>
</protein>
<reference evidence="1 2" key="1">
    <citation type="submission" date="2022-02" db="EMBL/GenBank/DDBJ databases">
        <title>Study of halophilic communities from a Mexican lake.</title>
        <authorList>
            <person name="Hernandez-Soto L.M."/>
            <person name="Martinez-Abarca F."/>
            <person name="Ramirez-Saad H.C."/>
            <person name="Aguirre-Garrido J.F."/>
        </authorList>
    </citation>
    <scope>NUCLEOTIDE SEQUENCE [LARGE SCALE GENOMIC DNA]</scope>
    <source>
        <strain evidence="1 2">Hjan13</strain>
    </source>
</reference>
<sequence length="232" mass="25746">MTIALIKALEERQRQINVKGFDAANDDAYAPGVLASAAESYARAACWTQVRTDELPPPPLIWPWHESVWKPSHDPKRNIEKSIALLMAEYERIVRAEAASEPQEVDQVVEVWGVNDCDPFTTYSLSELIEDQDLKIGDTAYVGMRSETLHGSTYCTGAYDAVTEQMQAAAEGDVGELADDYPDVTPAQGALLEIFIDAWADAYCKPNFYLLENVREHVITVDDMEEAALDSA</sequence>
<proteinExistence type="predicted"/>
<gene>
    <name evidence="1" type="ORF">L0635_05285</name>
</gene>
<organism evidence="1 2">
    <name type="scientific">Vreelandella janggokensis</name>
    <dbReference type="NCBI Taxonomy" id="370767"/>
    <lineage>
        <taxon>Bacteria</taxon>
        <taxon>Pseudomonadati</taxon>
        <taxon>Pseudomonadota</taxon>
        <taxon>Gammaproteobacteria</taxon>
        <taxon>Oceanospirillales</taxon>
        <taxon>Halomonadaceae</taxon>
        <taxon>Vreelandella</taxon>
    </lineage>
</organism>
<comment type="caution">
    <text evidence="1">The sequence shown here is derived from an EMBL/GenBank/DDBJ whole genome shotgun (WGS) entry which is preliminary data.</text>
</comment>
<name>A0ABT4IS64_9GAMM</name>
<keyword evidence="2" id="KW-1185">Reference proteome</keyword>